<proteinExistence type="predicted"/>
<organism evidence="5 6">
    <name type="scientific">Acetobacter malorum</name>
    <dbReference type="NCBI Taxonomy" id="178901"/>
    <lineage>
        <taxon>Bacteria</taxon>
        <taxon>Pseudomonadati</taxon>
        <taxon>Pseudomonadota</taxon>
        <taxon>Alphaproteobacteria</taxon>
        <taxon>Acetobacterales</taxon>
        <taxon>Acetobacteraceae</taxon>
        <taxon>Acetobacter</taxon>
    </lineage>
</organism>
<dbReference type="GO" id="GO:0046872">
    <property type="term" value="F:metal ion binding"/>
    <property type="evidence" value="ECO:0007669"/>
    <property type="project" value="UniProtKB-KW"/>
</dbReference>
<reference evidence="5 6" key="1">
    <citation type="submission" date="2015-06" db="EMBL/GenBank/DDBJ databases">
        <title>Improved classification and identification of acetic acid bacteria using matrix-assisted laser desorption/ionization time-of-flight mass spectrometry; Gluconobacter nephelii and Gluconobacter uchimurae are later heterotypic synonyms of Gluconobacter japonicus and Gluconobacter oxydans, respectively.</title>
        <authorList>
            <person name="Li L."/>
            <person name="Cleenwerck I."/>
            <person name="De Vuyst L."/>
            <person name="Vandamme P."/>
        </authorList>
    </citation>
    <scope>NUCLEOTIDE SEQUENCE [LARGE SCALE GENOMIC DNA]</scope>
    <source>
        <strain evidence="5 6">LMG 1699</strain>
    </source>
</reference>
<dbReference type="Proteomes" id="UP000075377">
    <property type="component" value="Unassembled WGS sequence"/>
</dbReference>
<evidence type="ECO:0000259" key="4">
    <source>
        <dbReference type="Pfam" id="PF14393"/>
    </source>
</evidence>
<dbReference type="AlphaFoldDB" id="A0A149UXN8"/>
<dbReference type="EMBL" id="LHZX01000153">
    <property type="protein sequence ID" value="KXV72682.1"/>
    <property type="molecule type" value="Genomic_DNA"/>
</dbReference>
<comment type="caution">
    <text evidence="5">The sequence shown here is derived from an EMBL/GenBank/DDBJ whole genome shotgun (WGS) entry which is preliminary data.</text>
</comment>
<dbReference type="InterPro" id="IPR025536">
    <property type="entry name" value="DUF4422"/>
</dbReference>
<dbReference type="PANTHER" id="PTHR13778">
    <property type="entry name" value="GLYCOSYLTRANSFERASE 8 DOMAIN-CONTAINING PROTEIN"/>
    <property type="match status" value="1"/>
</dbReference>
<dbReference type="InterPro" id="IPR002495">
    <property type="entry name" value="Glyco_trans_8"/>
</dbReference>
<accession>A0A149UXN8</accession>
<dbReference type="Pfam" id="PF14393">
    <property type="entry name" value="DUF4422"/>
    <property type="match status" value="1"/>
</dbReference>
<dbReference type="InterPro" id="IPR029044">
    <property type="entry name" value="Nucleotide-diphossugar_trans"/>
</dbReference>
<evidence type="ECO:0000313" key="6">
    <source>
        <dbReference type="Proteomes" id="UP000075377"/>
    </source>
</evidence>
<feature type="domain" description="DUF4422" evidence="4">
    <location>
        <begin position="5"/>
        <end position="241"/>
    </location>
</feature>
<dbReference type="PATRIC" id="fig|178901.14.peg.990"/>
<evidence type="ECO:0000313" key="5">
    <source>
        <dbReference type="EMBL" id="KXV72682.1"/>
    </source>
</evidence>
<keyword evidence="1" id="KW-0328">Glycosyltransferase</keyword>
<keyword evidence="2" id="KW-0808">Transferase</keyword>
<evidence type="ECO:0000256" key="1">
    <source>
        <dbReference type="ARBA" id="ARBA00022676"/>
    </source>
</evidence>
<dbReference type="Pfam" id="PF01501">
    <property type="entry name" value="Glyco_transf_8"/>
    <property type="match status" value="1"/>
</dbReference>
<keyword evidence="3" id="KW-0479">Metal-binding</keyword>
<dbReference type="CDD" id="cd04194">
    <property type="entry name" value="GT8_A4GalT_like"/>
    <property type="match status" value="1"/>
</dbReference>
<dbReference type="PANTHER" id="PTHR13778:SF47">
    <property type="entry name" value="LIPOPOLYSACCHARIDE 1,3-GALACTOSYLTRANSFERASE"/>
    <property type="match status" value="1"/>
</dbReference>
<gene>
    <name evidence="5" type="ORF">AD951_01190</name>
</gene>
<evidence type="ECO:0000256" key="3">
    <source>
        <dbReference type="ARBA" id="ARBA00022723"/>
    </source>
</evidence>
<name>A0A149UXN8_9PROT</name>
<protein>
    <recommendedName>
        <fullName evidence="4">DUF4422 domain-containing protein</fullName>
    </recommendedName>
</protein>
<evidence type="ECO:0000256" key="2">
    <source>
        <dbReference type="ARBA" id="ARBA00022679"/>
    </source>
</evidence>
<dbReference type="RefSeq" id="WP_082789556.1">
    <property type="nucleotide sequence ID" value="NZ_LHZX01000153.1"/>
</dbReference>
<dbReference type="SUPFAM" id="SSF53448">
    <property type="entry name" value="Nucleotide-diphospho-sugar transferases"/>
    <property type="match status" value="1"/>
</dbReference>
<dbReference type="InterPro" id="IPR050748">
    <property type="entry name" value="Glycosyltrans_8_dom-fam"/>
</dbReference>
<sequence>MKIELYIAAHKNFEQIFDNTFIPIHVGSSSSKDDFCSTKDSSGKNISEKNDTFCELTALYWIWKNTQYQQFVGLLHYRRHLNFSFSNKKENEWGVIEYPVIDQRYIAENSLDRYGILACLDDNDIILPEKWDVRNAGSASMLDHYKRGQYHHEKDYLEALKILKEKYPEYYPFALKVNNSTNGYFTNIFVVRREIFDQYCSWVFDILFELEKRIDISNYSVQEKRVFGYISEWLLNIFIEKIKQKHKNLKIKEIQITFIKNPSPIIYPKPNFKDKNIPIVMSFNDSYAPYAGVLIKSIINNSDKNKNYDIFIYDGGVSKLNKDYIKIILENKNNFKVTFLNAEPIFSKYQLYSHSHFSIEMYYRLYIPDIFRNFDRVIYIDSDTLVRKDIAGLLEIDLEGNSIAAVRDCAMQGFIKYKVRSSQETHSLETKDYLKIYLGIENNNAYFQSGILIFNVNKARNKIEEIRSILLSEQKYWFPDQDILNKVYNNDIFYLDPKWNVYHGNGDTETFFRDLPEDVSKNYFESRANPFIIHFAGPRKPWLSYKVDFAPYFWGIARETPWYEDLLLNLLPKHNNAHTVDNRAMEEIAQRVAHEKNIGIRDVMRALATPFAPLGSARRSILRKIFSILRKPFV</sequence>
<dbReference type="OrthoDB" id="5672604at2"/>
<dbReference type="GO" id="GO:0016757">
    <property type="term" value="F:glycosyltransferase activity"/>
    <property type="evidence" value="ECO:0007669"/>
    <property type="project" value="UniProtKB-KW"/>
</dbReference>
<dbReference type="Gene3D" id="3.90.550.10">
    <property type="entry name" value="Spore Coat Polysaccharide Biosynthesis Protein SpsA, Chain A"/>
    <property type="match status" value="1"/>
</dbReference>